<dbReference type="PANTHER" id="PTHR42752">
    <property type="entry name" value="IMIDAZOLONEPROPIONASE"/>
    <property type="match status" value="1"/>
</dbReference>
<dbReference type="NCBIfam" id="TIGR01224">
    <property type="entry name" value="hutI"/>
    <property type="match status" value="1"/>
</dbReference>
<dbReference type="InterPro" id="IPR032466">
    <property type="entry name" value="Metal_Hydrolase"/>
</dbReference>
<keyword evidence="9" id="KW-0369">Histidine metabolism</keyword>
<keyword evidence="7" id="KW-0479">Metal-binding</keyword>
<dbReference type="InterPro" id="IPR006680">
    <property type="entry name" value="Amidohydro-rel"/>
</dbReference>
<dbReference type="Proteomes" id="UP000728032">
    <property type="component" value="Unassembled WGS sequence"/>
</dbReference>
<dbReference type="PANTHER" id="PTHR42752:SF1">
    <property type="entry name" value="IMIDAZOLONEPROPIONASE-RELATED"/>
    <property type="match status" value="1"/>
</dbReference>
<feature type="domain" description="Amidohydrolase-related" evidence="12">
    <location>
        <begin position="283"/>
        <end position="422"/>
    </location>
</feature>
<dbReference type="GO" id="GO:0005737">
    <property type="term" value="C:cytoplasm"/>
    <property type="evidence" value="ECO:0007669"/>
    <property type="project" value="InterPro"/>
</dbReference>
<keyword evidence="10" id="KW-0862">Zinc</keyword>
<reference evidence="13" key="1">
    <citation type="submission" date="2020-11" db="EMBL/GenBank/DDBJ databases">
        <authorList>
            <person name="Tran Van P."/>
        </authorList>
    </citation>
    <scope>NUCLEOTIDE SEQUENCE</scope>
</reference>
<dbReference type="GO" id="GO:0019556">
    <property type="term" value="P:L-histidine catabolic process to glutamate and formamide"/>
    <property type="evidence" value="ECO:0007669"/>
    <property type="project" value="UniProtKB-UniPathway"/>
</dbReference>
<dbReference type="InterPro" id="IPR005920">
    <property type="entry name" value="HutI"/>
</dbReference>
<comment type="cofactor">
    <cofactor evidence="2">
        <name>Fe(3+)</name>
        <dbReference type="ChEBI" id="CHEBI:29034"/>
    </cofactor>
</comment>
<accession>A0A7R9LHB4</accession>
<dbReference type="EC" id="3.5.2.7" evidence="5"/>
<dbReference type="GO" id="GO:0046872">
    <property type="term" value="F:metal ion binding"/>
    <property type="evidence" value="ECO:0007669"/>
    <property type="project" value="UniProtKB-KW"/>
</dbReference>
<evidence type="ECO:0000256" key="7">
    <source>
        <dbReference type="ARBA" id="ARBA00022723"/>
    </source>
</evidence>
<evidence type="ECO:0000313" key="13">
    <source>
        <dbReference type="EMBL" id="CAD7641552.1"/>
    </source>
</evidence>
<comment type="catalytic activity">
    <reaction evidence="1">
        <text>4-imidazolone-5-propanoate + H2O = N-formimidoyl-L-glutamate</text>
        <dbReference type="Rhea" id="RHEA:23660"/>
        <dbReference type="ChEBI" id="CHEBI:15377"/>
        <dbReference type="ChEBI" id="CHEBI:58928"/>
        <dbReference type="ChEBI" id="CHEBI:77893"/>
        <dbReference type="EC" id="3.5.2.7"/>
    </reaction>
</comment>
<gene>
    <name evidence="13" type="ORF">ONB1V03_LOCUS3157</name>
</gene>
<sequence length="424" mass="46565">MSESAKLLIKNCEQIVQVCSSGQKYLRGADQDNIAILCRHNGIGCSLVIGFDGLIKDIAYDNIIAAKYNQFDEVIDGTNCSLIPGLVDSHCHPVFAGDRVFEFDAKARGASYMDIHSQGGGIYYTVSQTQFASEEHLLELLVRRIKDMMSCGTTLLECKSGYGLDLETETKMMSVIEKAKQCSPMDLVTTFLGAHAVPKGMTPEEGVKTVIEMMEKLRNNQNLNIEFVDVFCEKGVYDVKQSEDILKAGKELLNALPAFHGEELNHLGSAEMGARVKARSVSHLEMIGEEGIKALSEHEIVAVVCPTTLYLLRLQSPPVRKMITDNVIIAVGSDFNPNAMCYSLPMAMNISVMKCGLTPNESLSATTINAAFALNRWQTHGSLEVGKYGDCLVIDSSDWRHIVSDFGNTSKLIKHVIKKGNVIQ</sequence>
<dbReference type="Gene3D" id="3.20.20.140">
    <property type="entry name" value="Metal-dependent hydrolases"/>
    <property type="match status" value="1"/>
</dbReference>
<proteinExistence type="inferred from homology"/>
<evidence type="ECO:0000256" key="6">
    <source>
        <dbReference type="ARBA" id="ARBA00013406"/>
    </source>
</evidence>
<evidence type="ECO:0000256" key="2">
    <source>
        <dbReference type="ARBA" id="ARBA00001965"/>
    </source>
</evidence>
<keyword evidence="14" id="KW-1185">Reference proteome</keyword>
<evidence type="ECO:0000256" key="5">
    <source>
        <dbReference type="ARBA" id="ARBA00012864"/>
    </source>
</evidence>
<evidence type="ECO:0000256" key="3">
    <source>
        <dbReference type="ARBA" id="ARBA00004758"/>
    </source>
</evidence>
<evidence type="ECO:0000256" key="10">
    <source>
        <dbReference type="ARBA" id="ARBA00022833"/>
    </source>
</evidence>
<dbReference type="FunFam" id="3.20.20.140:FF:000007">
    <property type="entry name" value="Imidazolonepropionase"/>
    <property type="match status" value="1"/>
</dbReference>
<keyword evidence="11" id="KW-0408">Iron</keyword>
<dbReference type="AlphaFoldDB" id="A0A7R9LHB4"/>
<dbReference type="EMBL" id="CAJPVJ010000869">
    <property type="protein sequence ID" value="CAG2163583.1"/>
    <property type="molecule type" value="Genomic_DNA"/>
</dbReference>
<comment type="similarity">
    <text evidence="4">Belongs to the metallo-dependent hydrolases superfamily. HutI family.</text>
</comment>
<keyword evidence="8" id="KW-0378">Hydrolase</keyword>
<dbReference type="GO" id="GO:0050480">
    <property type="term" value="F:imidazolonepropionase activity"/>
    <property type="evidence" value="ECO:0007669"/>
    <property type="project" value="UniProtKB-EC"/>
</dbReference>
<dbReference type="Gene3D" id="2.30.40.10">
    <property type="entry name" value="Urease, subunit C, domain 1"/>
    <property type="match status" value="1"/>
</dbReference>
<evidence type="ECO:0000259" key="12">
    <source>
        <dbReference type="Pfam" id="PF01979"/>
    </source>
</evidence>
<comment type="pathway">
    <text evidence="3">Amino-acid degradation; L-histidine degradation into L-glutamate; N-formimidoyl-L-glutamate from L-histidine: step 3/3.</text>
</comment>
<evidence type="ECO:0000256" key="1">
    <source>
        <dbReference type="ARBA" id="ARBA00000853"/>
    </source>
</evidence>
<dbReference type="GO" id="GO:0019557">
    <property type="term" value="P:L-histidine catabolic process to glutamate and formate"/>
    <property type="evidence" value="ECO:0007669"/>
    <property type="project" value="UniProtKB-UniPathway"/>
</dbReference>
<evidence type="ECO:0000256" key="11">
    <source>
        <dbReference type="ARBA" id="ARBA00023004"/>
    </source>
</evidence>
<evidence type="ECO:0000313" key="14">
    <source>
        <dbReference type="Proteomes" id="UP000728032"/>
    </source>
</evidence>
<dbReference type="OrthoDB" id="194468at2759"/>
<protein>
    <recommendedName>
        <fullName evidence="6">Probable imidazolonepropionase</fullName>
        <ecNumber evidence="5">3.5.2.7</ecNumber>
    </recommendedName>
</protein>
<evidence type="ECO:0000256" key="4">
    <source>
        <dbReference type="ARBA" id="ARBA00008002"/>
    </source>
</evidence>
<dbReference type="UniPathway" id="UPA00379">
    <property type="reaction ID" value="UER00551"/>
</dbReference>
<dbReference type="SUPFAM" id="SSF51556">
    <property type="entry name" value="Metallo-dependent hydrolases"/>
    <property type="match status" value="1"/>
</dbReference>
<name>A0A7R9LHB4_9ACAR</name>
<dbReference type="EMBL" id="OC915694">
    <property type="protein sequence ID" value="CAD7641552.1"/>
    <property type="molecule type" value="Genomic_DNA"/>
</dbReference>
<organism evidence="13">
    <name type="scientific">Oppiella nova</name>
    <dbReference type="NCBI Taxonomy" id="334625"/>
    <lineage>
        <taxon>Eukaryota</taxon>
        <taxon>Metazoa</taxon>
        <taxon>Ecdysozoa</taxon>
        <taxon>Arthropoda</taxon>
        <taxon>Chelicerata</taxon>
        <taxon>Arachnida</taxon>
        <taxon>Acari</taxon>
        <taxon>Acariformes</taxon>
        <taxon>Sarcoptiformes</taxon>
        <taxon>Oribatida</taxon>
        <taxon>Brachypylina</taxon>
        <taxon>Oppioidea</taxon>
        <taxon>Oppiidae</taxon>
        <taxon>Oppiella</taxon>
    </lineage>
</organism>
<dbReference type="InterPro" id="IPR011059">
    <property type="entry name" value="Metal-dep_hydrolase_composite"/>
</dbReference>
<dbReference type="Pfam" id="PF01979">
    <property type="entry name" value="Amidohydro_1"/>
    <property type="match status" value="1"/>
</dbReference>
<evidence type="ECO:0000256" key="9">
    <source>
        <dbReference type="ARBA" id="ARBA00022808"/>
    </source>
</evidence>
<evidence type="ECO:0000256" key="8">
    <source>
        <dbReference type="ARBA" id="ARBA00022801"/>
    </source>
</evidence>
<dbReference type="SUPFAM" id="SSF51338">
    <property type="entry name" value="Composite domain of metallo-dependent hydrolases"/>
    <property type="match status" value="1"/>
</dbReference>